<dbReference type="EMBL" id="PCYK01000014">
    <property type="protein sequence ID" value="PIR46009.1"/>
    <property type="molecule type" value="Genomic_DNA"/>
</dbReference>
<evidence type="ECO:0000313" key="1">
    <source>
        <dbReference type="EMBL" id="PIR46009.1"/>
    </source>
</evidence>
<reference evidence="1 2" key="1">
    <citation type="submission" date="2017-09" db="EMBL/GenBank/DDBJ databases">
        <title>Depth-based differentiation of microbial function through sediment-hosted aquifers and enrichment of novel symbionts in the deep terrestrial subsurface.</title>
        <authorList>
            <person name="Probst A.J."/>
            <person name="Ladd B."/>
            <person name="Jarett J.K."/>
            <person name="Geller-Mcgrath D.E."/>
            <person name="Sieber C.M."/>
            <person name="Emerson J.B."/>
            <person name="Anantharaman K."/>
            <person name="Thomas B.C."/>
            <person name="Malmstrom R."/>
            <person name="Stieglmeier M."/>
            <person name="Klingl A."/>
            <person name="Woyke T."/>
            <person name="Ryan C.M."/>
            <person name="Banfield J.F."/>
        </authorList>
    </citation>
    <scope>NUCLEOTIDE SEQUENCE [LARGE SCALE GENOMIC DNA]</scope>
    <source>
        <strain evidence="1">CG10_big_fil_rev_8_21_14_0_10_49_38</strain>
    </source>
</reference>
<comment type="caution">
    <text evidence="1">The sequence shown here is derived from an EMBL/GenBank/DDBJ whole genome shotgun (WGS) entry which is preliminary data.</text>
</comment>
<gene>
    <name evidence="1" type="ORF">COV08_01910</name>
</gene>
<evidence type="ECO:0000313" key="2">
    <source>
        <dbReference type="Proteomes" id="UP000230431"/>
    </source>
</evidence>
<proteinExistence type="predicted"/>
<protein>
    <submittedName>
        <fullName evidence="1">Uncharacterized protein</fullName>
    </submittedName>
</protein>
<name>A0A2H0RHJ8_9BACT</name>
<organism evidence="1 2">
    <name type="scientific">Candidatus Vogelbacteria bacterium CG10_big_fil_rev_8_21_14_0_10_49_38</name>
    <dbReference type="NCBI Taxonomy" id="1975043"/>
    <lineage>
        <taxon>Bacteria</taxon>
        <taxon>Candidatus Vogeliibacteriota</taxon>
    </lineage>
</organism>
<dbReference type="Proteomes" id="UP000230431">
    <property type="component" value="Unassembled WGS sequence"/>
</dbReference>
<accession>A0A2H0RHJ8</accession>
<dbReference type="AlphaFoldDB" id="A0A2H0RHJ8"/>
<sequence>MLFLCYSEIGRKFFVSLLNFPRKEVIALKDLINETAVKLHRYLLSVESKRGPLVVKSQPVVKGSRVIRYSFQDYIRDPGHLTVKISFDGQIRVLSAEQAWVHHRKINLLNQAKGSILKSSRADQ</sequence>